<dbReference type="PANTHER" id="PTHR33755">
    <property type="entry name" value="TOXIN PARE1-RELATED"/>
    <property type="match status" value="1"/>
</dbReference>
<dbReference type="Gene3D" id="3.30.2310.20">
    <property type="entry name" value="RelE-like"/>
    <property type="match status" value="1"/>
</dbReference>
<dbReference type="Proteomes" id="UP000528457">
    <property type="component" value="Unassembled WGS sequence"/>
</dbReference>
<comment type="similarity">
    <text evidence="1">Belongs to the RelE toxin family.</text>
</comment>
<dbReference type="InterPro" id="IPR007712">
    <property type="entry name" value="RelE/ParE_toxin"/>
</dbReference>
<evidence type="ECO:0000256" key="2">
    <source>
        <dbReference type="ARBA" id="ARBA00022649"/>
    </source>
</evidence>
<accession>A0A7X0JTA9</accession>
<dbReference type="Pfam" id="PF05016">
    <property type="entry name" value="ParE_toxin"/>
    <property type="match status" value="1"/>
</dbReference>
<comment type="caution">
    <text evidence="3">The sequence shown here is derived from an EMBL/GenBank/DDBJ whole genome shotgun (WGS) entry which is preliminary data.</text>
</comment>
<dbReference type="InterPro" id="IPR035093">
    <property type="entry name" value="RelE/ParE_toxin_dom_sf"/>
</dbReference>
<protein>
    <submittedName>
        <fullName evidence="3">Toxin ParE1/3/4</fullName>
    </submittedName>
</protein>
<evidence type="ECO:0000256" key="1">
    <source>
        <dbReference type="ARBA" id="ARBA00006226"/>
    </source>
</evidence>
<proteinExistence type="inferred from homology"/>
<gene>
    <name evidence="3" type="ORF">HNR48_002129</name>
</gene>
<organism evidence="3 4">
    <name type="scientific">Pseudoteredinibacter isoporae</name>
    <dbReference type="NCBI Taxonomy" id="570281"/>
    <lineage>
        <taxon>Bacteria</taxon>
        <taxon>Pseudomonadati</taxon>
        <taxon>Pseudomonadota</taxon>
        <taxon>Gammaproteobacteria</taxon>
        <taxon>Cellvibrionales</taxon>
        <taxon>Cellvibrionaceae</taxon>
        <taxon>Pseudoteredinibacter</taxon>
    </lineage>
</organism>
<name>A0A7X0JTA9_9GAMM</name>
<sequence length="96" mass="11196">MQVKWLNKALKNLDDKAEYIAQENPAAAQQVVQRIVNAISLLPDNPALGHPGRIHGTRELIVPDTRYIVPYRVRPRLERIEILRVFHTTKRPPKRW</sequence>
<dbReference type="EMBL" id="JACHHT010000002">
    <property type="protein sequence ID" value="MBB6521844.1"/>
    <property type="molecule type" value="Genomic_DNA"/>
</dbReference>
<evidence type="ECO:0000313" key="4">
    <source>
        <dbReference type="Proteomes" id="UP000528457"/>
    </source>
</evidence>
<keyword evidence="2" id="KW-1277">Toxin-antitoxin system</keyword>
<evidence type="ECO:0000313" key="3">
    <source>
        <dbReference type="EMBL" id="MBB6521844.1"/>
    </source>
</evidence>
<dbReference type="InParanoid" id="A0A7X0JTA9"/>
<dbReference type="InterPro" id="IPR051803">
    <property type="entry name" value="TA_system_RelE-like_toxin"/>
</dbReference>
<reference evidence="3 4" key="1">
    <citation type="submission" date="2020-08" db="EMBL/GenBank/DDBJ databases">
        <title>Genomic Encyclopedia of Type Strains, Phase IV (KMG-IV): sequencing the most valuable type-strain genomes for metagenomic binning, comparative biology and taxonomic classification.</title>
        <authorList>
            <person name="Goeker M."/>
        </authorList>
    </citation>
    <scope>NUCLEOTIDE SEQUENCE [LARGE SCALE GENOMIC DNA]</scope>
    <source>
        <strain evidence="3 4">DSM 22368</strain>
    </source>
</reference>
<dbReference type="NCBIfam" id="TIGR02385">
    <property type="entry name" value="RelE_StbE"/>
    <property type="match status" value="1"/>
</dbReference>
<dbReference type="AlphaFoldDB" id="A0A7X0JTA9"/>
<dbReference type="RefSeq" id="WP_166843614.1">
    <property type="nucleotide sequence ID" value="NZ_JAAONY010000002.1"/>
</dbReference>
<keyword evidence="4" id="KW-1185">Reference proteome</keyword>